<feature type="transmembrane region" description="Helical" evidence="1">
    <location>
        <begin position="7"/>
        <end position="26"/>
    </location>
</feature>
<feature type="non-terminal residue" evidence="2">
    <location>
        <position position="188"/>
    </location>
</feature>
<evidence type="ECO:0000256" key="1">
    <source>
        <dbReference type="SAM" id="Phobius"/>
    </source>
</evidence>
<proteinExistence type="predicted"/>
<accession>A0A382IYI2</accession>
<gene>
    <name evidence="2" type="ORF">METZ01_LOCUS257076</name>
</gene>
<reference evidence="2" key="1">
    <citation type="submission" date="2018-05" db="EMBL/GenBank/DDBJ databases">
        <authorList>
            <person name="Lanie J.A."/>
            <person name="Ng W.-L."/>
            <person name="Kazmierczak K.M."/>
            <person name="Andrzejewski T.M."/>
            <person name="Davidsen T.M."/>
            <person name="Wayne K.J."/>
            <person name="Tettelin H."/>
            <person name="Glass J.I."/>
            <person name="Rusch D."/>
            <person name="Podicherti R."/>
            <person name="Tsui H.-C.T."/>
            <person name="Winkler M.E."/>
        </authorList>
    </citation>
    <scope>NUCLEOTIDE SEQUENCE</scope>
</reference>
<dbReference type="EMBL" id="UINC01070234">
    <property type="protein sequence ID" value="SVC04222.1"/>
    <property type="molecule type" value="Genomic_DNA"/>
</dbReference>
<keyword evidence="1" id="KW-0472">Membrane</keyword>
<keyword evidence="1" id="KW-1133">Transmembrane helix</keyword>
<evidence type="ECO:0000313" key="2">
    <source>
        <dbReference type="EMBL" id="SVC04222.1"/>
    </source>
</evidence>
<keyword evidence="1" id="KW-0812">Transmembrane</keyword>
<protein>
    <submittedName>
        <fullName evidence="2">Uncharacterized protein</fullName>
    </submittedName>
</protein>
<dbReference type="AlphaFoldDB" id="A0A382IYI2"/>
<organism evidence="2">
    <name type="scientific">marine metagenome</name>
    <dbReference type="NCBI Taxonomy" id="408172"/>
    <lineage>
        <taxon>unclassified sequences</taxon>
        <taxon>metagenomes</taxon>
        <taxon>ecological metagenomes</taxon>
    </lineage>
</organism>
<name>A0A382IYI2_9ZZZZ</name>
<sequence length="188" mass="22220">MLLLKKLETMLICIILIIVGILIFLYTKNKIENFSESKIKINYLSAKEAAKVFLNSEKFPQIKKFRLNEIYARTTYYGSSSNINNMRNIAKKIYTKNTINFTEVDKFKINNNLNSLNKRIIDFNNKNNTNIPVMKTWNLIKISSDMDWGFPYTIDNYIVISDNFITNTTTKQMLSTLFHEQFHIYQRK</sequence>